<feature type="region of interest" description="Disordered" evidence="5">
    <location>
        <begin position="295"/>
        <end position="316"/>
    </location>
</feature>
<feature type="domain" description="RING-type" evidence="6">
    <location>
        <begin position="836"/>
        <end position="877"/>
    </location>
</feature>
<dbReference type="InterPro" id="IPR051834">
    <property type="entry name" value="RING_finger_E3_ligase"/>
</dbReference>
<proteinExistence type="predicted"/>
<dbReference type="Proteomes" id="UP000244005">
    <property type="component" value="Unassembled WGS sequence"/>
</dbReference>
<dbReference type="InterPro" id="IPR001841">
    <property type="entry name" value="Znf_RING"/>
</dbReference>
<evidence type="ECO:0000259" key="6">
    <source>
        <dbReference type="PROSITE" id="PS50089"/>
    </source>
</evidence>
<feature type="region of interest" description="Disordered" evidence="5">
    <location>
        <begin position="384"/>
        <end position="423"/>
    </location>
</feature>
<feature type="region of interest" description="Disordered" evidence="5">
    <location>
        <begin position="560"/>
        <end position="588"/>
    </location>
</feature>
<dbReference type="Gramene" id="Mp4g20140.1">
    <property type="protein sequence ID" value="Mp4g20140.1.cds"/>
    <property type="gene ID" value="Mp4g20140"/>
</dbReference>
<feature type="compositionally biased region" description="Polar residues" evidence="5">
    <location>
        <begin position="245"/>
        <end position="262"/>
    </location>
</feature>
<name>A0A2R6WAZ3_MARPO</name>
<dbReference type="GO" id="GO:0008270">
    <property type="term" value="F:zinc ion binding"/>
    <property type="evidence" value="ECO:0007669"/>
    <property type="project" value="UniProtKB-KW"/>
</dbReference>
<feature type="compositionally biased region" description="Basic and acidic residues" evidence="5">
    <location>
        <begin position="517"/>
        <end position="529"/>
    </location>
</feature>
<evidence type="ECO:0000313" key="7">
    <source>
        <dbReference type="EMBL" id="PTQ31027.1"/>
    </source>
</evidence>
<feature type="region of interest" description="Disordered" evidence="5">
    <location>
        <begin position="175"/>
        <end position="224"/>
    </location>
</feature>
<dbReference type="InterPro" id="IPR013083">
    <property type="entry name" value="Znf_RING/FYVE/PHD"/>
</dbReference>
<protein>
    <recommendedName>
        <fullName evidence="6">RING-type domain-containing protein</fullName>
    </recommendedName>
</protein>
<feature type="compositionally biased region" description="Low complexity" evidence="5">
    <location>
        <begin position="349"/>
        <end position="363"/>
    </location>
</feature>
<dbReference type="EMBL" id="KZ772788">
    <property type="protein sequence ID" value="PTQ31026.1"/>
    <property type="molecule type" value="Genomic_DNA"/>
</dbReference>
<dbReference type="PANTHER" id="PTHR45931">
    <property type="entry name" value="SI:CH211-59O9.10"/>
    <property type="match status" value="1"/>
</dbReference>
<feature type="region of interest" description="Disordered" evidence="5">
    <location>
        <begin position="27"/>
        <end position="48"/>
    </location>
</feature>
<keyword evidence="8" id="KW-1185">Reference proteome</keyword>
<feature type="region of interest" description="Disordered" evidence="5">
    <location>
        <begin position="344"/>
        <end position="369"/>
    </location>
</feature>
<dbReference type="PANTHER" id="PTHR45931:SF24">
    <property type="entry name" value="RING-TYPE DOMAIN-CONTAINING PROTEIN"/>
    <property type="match status" value="1"/>
</dbReference>
<dbReference type="SUPFAM" id="SSF57850">
    <property type="entry name" value="RING/U-box"/>
    <property type="match status" value="1"/>
</dbReference>
<dbReference type="GO" id="GO:0006511">
    <property type="term" value="P:ubiquitin-dependent protein catabolic process"/>
    <property type="evidence" value="ECO:0000318"/>
    <property type="project" value="GO_Central"/>
</dbReference>
<dbReference type="AlphaFoldDB" id="A0A2R6WAZ3"/>
<organism evidence="7 8">
    <name type="scientific">Marchantia polymorpha</name>
    <name type="common">Common liverwort</name>
    <name type="synonym">Marchantia aquatica</name>
    <dbReference type="NCBI Taxonomy" id="3197"/>
    <lineage>
        <taxon>Eukaryota</taxon>
        <taxon>Viridiplantae</taxon>
        <taxon>Streptophyta</taxon>
        <taxon>Embryophyta</taxon>
        <taxon>Marchantiophyta</taxon>
        <taxon>Marchantiopsida</taxon>
        <taxon>Marchantiidae</taxon>
        <taxon>Marchantiales</taxon>
        <taxon>Marchantiaceae</taxon>
        <taxon>Marchantia</taxon>
    </lineage>
</organism>
<feature type="compositionally biased region" description="Polar residues" evidence="5">
    <location>
        <begin position="497"/>
        <end position="515"/>
    </location>
</feature>
<evidence type="ECO:0000313" key="8">
    <source>
        <dbReference type="Proteomes" id="UP000244005"/>
    </source>
</evidence>
<dbReference type="EMBL" id="KZ772788">
    <property type="protein sequence ID" value="PTQ31027.1"/>
    <property type="molecule type" value="Genomic_DNA"/>
</dbReference>
<evidence type="ECO:0000256" key="1">
    <source>
        <dbReference type="ARBA" id="ARBA00022723"/>
    </source>
</evidence>
<dbReference type="Gramene" id="Mp4g20140.2">
    <property type="protein sequence ID" value="Mp4g20140.2.cds"/>
    <property type="gene ID" value="Mp4g20140"/>
</dbReference>
<evidence type="ECO:0000256" key="5">
    <source>
        <dbReference type="SAM" id="MobiDB-lite"/>
    </source>
</evidence>
<keyword evidence="3" id="KW-0862">Zinc</keyword>
<feature type="region of interest" description="Disordered" evidence="5">
    <location>
        <begin position="242"/>
        <end position="268"/>
    </location>
</feature>
<dbReference type="OrthoDB" id="8062037at2759"/>
<dbReference type="GO" id="GO:0005634">
    <property type="term" value="C:nucleus"/>
    <property type="evidence" value="ECO:0000318"/>
    <property type="project" value="GO_Central"/>
</dbReference>
<reference evidence="8" key="1">
    <citation type="journal article" date="2017" name="Cell">
        <title>Insights into land plant evolution garnered from the Marchantia polymorpha genome.</title>
        <authorList>
            <person name="Bowman J.L."/>
            <person name="Kohchi T."/>
            <person name="Yamato K.T."/>
            <person name="Jenkins J."/>
            <person name="Shu S."/>
            <person name="Ishizaki K."/>
            <person name="Yamaoka S."/>
            <person name="Nishihama R."/>
            <person name="Nakamura Y."/>
            <person name="Berger F."/>
            <person name="Adam C."/>
            <person name="Aki S.S."/>
            <person name="Althoff F."/>
            <person name="Araki T."/>
            <person name="Arteaga-Vazquez M.A."/>
            <person name="Balasubrmanian S."/>
            <person name="Barry K."/>
            <person name="Bauer D."/>
            <person name="Boehm C.R."/>
            <person name="Briginshaw L."/>
            <person name="Caballero-Perez J."/>
            <person name="Catarino B."/>
            <person name="Chen F."/>
            <person name="Chiyoda S."/>
            <person name="Chovatia M."/>
            <person name="Davies K.M."/>
            <person name="Delmans M."/>
            <person name="Demura T."/>
            <person name="Dierschke T."/>
            <person name="Dolan L."/>
            <person name="Dorantes-Acosta A.E."/>
            <person name="Eklund D.M."/>
            <person name="Florent S.N."/>
            <person name="Flores-Sandoval E."/>
            <person name="Fujiyama A."/>
            <person name="Fukuzawa H."/>
            <person name="Galik B."/>
            <person name="Grimanelli D."/>
            <person name="Grimwood J."/>
            <person name="Grossniklaus U."/>
            <person name="Hamada T."/>
            <person name="Haseloff J."/>
            <person name="Hetherington A.J."/>
            <person name="Higo A."/>
            <person name="Hirakawa Y."/>
            <person name="Hundley H.N."/>
            <person name="Ikeda Y."/>
            <person name="Inoue K."/>
            <person name="Inoue S.I."/>
            <person name="Ishida S."/>
            <person name="Jia Q."/>
            <person name="Kakita M."/>
            <person name="Kanazawa T."/>
            <person name="Kawai Y."/>
            <person name="Kawashima T."/>
            <person name="Kennedy M."/>
            <person name="Kinose K."/>
            <person name="Kinoshita T."/>
            <person name="Kohara Y."/>
            <person name="Koide E."/>
            <person name="Komatsu K."/>
            <person name="Kopischke S."/>
            <person name="Kubo M."/>
            <person name="Kyozuka J."/>
            <person name="Lagercrantz U."/>
            <person name="Lin S.S."/>
            <person name="Lindquist E."/>
            <person name="Lipzen A.M."/>
            <person name="Lu C.W."/>
            <person name="De Luna E."/>
            <person name="Martienssen R.A."/>
            <person name="Minamino N."/>
            <person name="Mizutani M."/>
            <person name="Mizutani M."/>
            <person name="Mochizuki N."/>
            <person name="Monte I."/>
            <person name="Mosher R."/>
            <person name="Nagasaki H."/>
            <person name="Nakagami H."/>
            <person name="Naramoto S."/>
            <person name="Nishitani K."/>
            <person name="Ohtani M."/>
            <person name="Okamoto T."/>
            <person name="Okumura M."/>
            <person name="Phillips J."/>
            <person name="Pollak B."/>
            <person name="Reinders A."/>
            <person name="Rovekamp M."/>
            <person name="Sano R."/>
            <person name="Sawa S."/>
            <person name="Schmid M.W."/>
            <person name="Shirakawa M."/>
            <person name="Solano R."/>
            <person name="Spunde A."/>
            <person name="Suetsugu N."/>
            <person name="Sugano S."/>
            <person name="Sugiyama A."/>
            <person name="Sun R."/>
            <person name="Suzuki Y."/>
            <person name="Takenaka M."/>
            <person name="Takezawa D."/>
            <person name="Tomogane H."/>
            <person name="Tsuzuki M."/>
            <person name="Ueda T."/>
            <person name="Umeda M."/>
            <person name="Ward J.M."/>
            <person name="Watanabe Y."/>
            <person name="Yazaki K."/>
            <person name="Yokoyama R."/>
            <person name="Yoshitake Y."/>
            <person name="Yotsui I."/>
            <person name="Zachgo S."/>
            <person name="Schmutz J."/>
        </authorList>
    </citation>
    <scope>NUCLEOTIDE SEQUENCE [LARGE SCALE GENOMIC DNA]</scope>
    <source>
        <strain evidence="8">Tak-1</strain>
    </source>
</reference>
<keyword evidence="2 4" id="KW-0863">Zinc-finger</keyword>
<reference evidence="7" key="2">
    <citation type="submission" date="2017-12" db="EMBL/GenBank/DDBJ databases">
        <title>WGS assembly of Marchantia polymorpha.</title>
        <authorList>
            <person name="Bowman J.L."/>
            <person name="Kohchi T."/>
            <person name="Yamato K.T."/>
            <person name="Jenkins J."/>
            <person name="Shu S."/>
            <person name="Ishizaki K."/>
            <person name="Yamaoka S."/>
            <person name="Nishihama R."/>
            <person name="Nakamura Y."/>
            <person name="Berger F."/>
            <person name="Adam C."/>
            <person name="Aki S.S."/>
            <person name="Althoff F."/>
            <person name="Araki T."/>
            <person name="Arteaga-Vazquez M.A."/>
            <person name="Balasubrmanian S."/>
            <person name="Bauer D."/>
            <person name="Boehm C.R."/>
            <person name="Briginshaw L."/>
            <person name="Caballero-Perez J."/>
            <person name="Catarino B."/>
            <person name="Chen F."/>
            <person name="Chiyoda S."/>
            <person name="Chovatia M."/>
            <person name="Davies K.M."/>
            <person name="Delmans M."/>
            <person name="Demura T."/>
            <person name="Dierschke T."/>
            <person name="Dolan L."/>
            <person name="Dorantes-Acosta A.E."/>
            <person name="Eklund D.M."/>
            <person name="Florent S.N."/>
            <person name="Flores-Sandoval E."/>
            <person name="Fujiyama A."/>
            <person name="Fukuzawa H."/>
            <person name="Galik B."/>
            <person name="Grimanelli D."/>
            <person name="Grimwood J."/>
            <person name="Grossniklaus U."/>
            <person name="Hamada T."/>
            <person name="Haseloff J."/>
            <person name="Hetherington A.J."/>
            <person name="Higo A."/>
            <person name="Hirakawa Y."/>
            <person name="Hundley H.N."/>
            <person name="Ikeda Y."/>
            <person name="Inoue K."/>
            <person name="Inoue S."/>
            <person name="Ishida S."/>
            <person name="Jia Q."/>
            <person name="Kakita M."/>
            <person name="Kanazawa T."/>
            <person name="Kawai Y."/>
            <person name="Kawashima T."/>
            <person name="Kennedy M."/>
            <person name="Kinose K."/>
            <person name="Kinoshita T."/>
            <person name="Kohara Y."/>
            <person name="Koide E."/>
            <person name="Komatsu K."/>
            <person name="Kopischke S."/>
            <person name="Kubo M."/>
            <person name="Kyozuka J."/>
            <person name="Lagercrantz U."/>
            <person name="Lin S.S."/>
            <person name="Lindquist E."/>
            <person name="Lipzen A.M."/>
            <person name="Lu C."/>
            <person name="Luna E.D."/>
            <person name="Martienssen R.A."/>
            <person name="Minamino N."/>
            <person name="Mizutani M."/>
            <person name="Mizutani M."/>
            <person name="Mochizuki N."/>
            <person name="Monte I."/>
            <person name="Mosher R."/>
            <person name="Nagasaki H."/>
            <person name="Nakagami H."/>
            <person name="Naramoto S."/>
            <person name="Nishitani K."/>
            <person name="Ohtani M."/>
            <person name="Okamoto T."/>
            <person name="Okumura M."/>
            <person name="Phillips J."/>
            <person name="Pollak B."/>
            <person name="Reinders A."/>
            <person name="Roevekamp M."/>
            <person name="Sano R."/>
            <person name="Sawa S."/>
            <person name="Schmid M.W."/>
            <person name="Shirakawa M."/>
            <person name="Solano R."/>
            <person name="Spunde A."/>
            <person name="Suetsugu N."/>
            <person name="Sugano S."/>
            <person name="Sugiyama A."/>
            <person name="Sun R."/>
            <person name="Suzuki Y."/>
            <person name="Takenaka M."/>
            <person name="Takezawa D."/>
            <person name="Tomogane H."/>
            <person name="Tsuzuki M."/>
            <person name="Ueda T."/>
            <person name="Umeda M."/>
            <person name="Ward J.M."/>
            <person name="Watanabe Y."/>
            <person name="Yazaki K."/>
            <person name="Yokoyama R."/>
            <person name="Yoshitake Y."/>
            <person name="Yotsui I."/>
            <person name="Zachgo S."/>
            <person name="Schmutz J."/>
        </authorList>
    </citation>
    <scope>NUCLEOTIDE SEQUENCE [LARGE SCALE GENOMIC DNA]</scope>
    <source>
        <strain evidence="7">Tak-1</strain>
    </source>
</reference>
<dbReference type="SMART" id="SM00184">
    <property type="entry name" value="RING"/>
    <property type="match status" value="1"/>
</dbReference>
<dbReference type="Pfam" id="PF13639">
    <property type="entry name" value="zf-RING_2"/>
    <property type="match status" value="1"/>
</dbReference>
<dbReference type="GO" id="GO:0061630">
    <property type="term" value="F:ubiquitin protein ligase activity"/>
    <property type="evidence" value="ECO:0000318"/>
    <property type="project" value="GO_Central"/>
</dbReference>
<gene>
    <name evidence="7" type="ORF">MARPO_0116s0016</name>
</gene>
<dbReference type="PROSITE" id="PS50089">
    <property type="entry name" value="ZF_RING_2"/>
    <property type="match status" value="1"/>
</dbReference>
<feature type="compositionally biased region" description="Polar residues" evidence="5">
    <location>
        <begin position="404"/>
        <end position="415"/>
    </location>
</feature>
<feature type="region of interest" description="Disordered" evidence="5">
    <location>
        <begin position="60"/>
        <end position="95"/>
    </location>
</feature>
<evidence type="ECO:0000256" key="3">
    <source>
        <dbReference type="ARBA" id="ARBA00022833"/>
    </source>
</evidence>
<accession>A0A2R6WAZ3</accession>
<keyword evidence="1" id="KW-0479">Metal-binding</keyword>
<sequence>MQDSTDSKNEEIDWMRRPKILVESVENWRKSNSRSGGSLTARRRSSTSWIAMDGGEDVLNVSSESPPDEAAVAGPMKVDEKLPAMGKSTEFERPSTRAGVRNLFLKQQRARLAGGGSVGTELKIGCSHTHDVGDTSTHLQLGCGSSSSLNSTKVGVEKVGEDKFKDISGKEISIALGGRADASMVPSSQGRDQDRPNSGAEAEGSQKRRTRLGKQVEVDLSDDEGSRLETLLCLGTHPRFVPGDSGTSRLGSSSCLPGTNGSAEACSRSGFEAAASKGKRKRDVDRSESAAAVGIALENVESESDDEILGGSLFSDRPSRRVLAGGSSLRERRRIAEREPITPISFLDSSPRGRSSRRNSGFSLPHSILSMRPSTQPYVLDLEQAAGPDGDGVEENDPIPNWLSGRQESSPSTANAVDESPARRPAQVIDLISPEPEHSLSNQVIDLSSPERPSFPNMGSRDEFAPGSRRAARRDRMRWTRGLADRSRPSTGRHQRSSNGAGSSQVIPTGINLSANEHPETESSRRRTEPSQPYFLRSGPRVHWDLDDLRILDDASVNNQPIAGNHRRRGGRFFPGADTTSSGGHPTIGGSIFGPEWLPGQMSQETFCYSDSYLAFGDSDDDDNTVRSRQLAEDERIARELQAAYVSEAAGGEVPDDESLARRLQAEEDNIARDFRHTRGGDLFGFSAVQRYLGDMRESPPRVFRLSRPRSETSSLSSSSSRFNFPPVVRNGRLFQFHRGQADMDAELPGGRVQFPSHMTVESRLEVLAALENAIQEQVSVGLQLAQVDRDFNENDYEMLLALDTDIDRNRGATIEKINLLPLTTLQPTDVCEDTCSICLEMQVSGEVIRRLPCIHVFHSKCIDKWLQRQAVCPVCKAHI</sequence>
<dbReference type="Gene3D" id="3.30.40.10">
    <property type="entry name" value="Zinc/RING finger domain, C3HC4 (zinc finger)"/>
    <property type="match status" value="1"/>
</dbReference>
<evidence type="ECO:0000256" key="4">
    <source>
        <dbReference type="PROSITE-ProRule" id="PRU00175"/>
    </source>
</evidence>
<evidence type="ECO:0000256" key="2">
    <source>
        <dbReference type="ARBA" id="ARBA00022771"/>
    </source>
</evidence>
<feature type="region of interest" description="Disordered" evidence="5">
    <location>
        <begin position="447"/>
        <end position="536"/>
    </location>
</feature>